<dbReference type="Gene3D" id="3.30.1490.20">
    <property type="entry name" value="ATP-grasp fold, A domain"/>
    <property type="match status" value="1"/>
</dbReference>
<dbReference type="SUPFAM" id="SSF56059">
    <property type="entry name" value="Glutathione synthetase ATP-binding domain-like"/>
    <property type="match status" value="1"/>
</dbReference>
<dbReference type="Gene3D" id="3.40.50.20">
    <property type="match status" value="1"/>
</dbReference>
<keyword evidence="6" id="KW-0436">Ligase</keyword>
<sequence>METIGIVSSGRGWHVRDLLRAAGELRMEVKQFSHESLQASVVQRKLPGKSIDAFANCLALIVRTMPLGSLEQVIFRMNALYQRELAGCSVYNRTRCLEICIDKYLTLVMLAKAGICVPRTHVSQTAEAAMEGYEILGQEVVIKPIFGSEGRGILRVHDPDLAWRTFRTLERSQAVIYQQEFIPHPGYDIRVFILDGRVLAAMKRSSQTDWRTNCSRGAVSEVVKLSAAQEERAIRAAHAVQGWAVGVDILQSPSGEEFVLEVNAVPGWRHIAPTCGVDVAKEMLKAIRK</sequence>
<dbReference type="RefSeq" id="WP_213493696.1">
    <property type="nucleotide sequence ID" value="NZ_CP074694.1"/>
</dbReference>
<dbReference type="NCBIfam" id="TIGR00768">
    <property type="entry name" value="rimK_fam"/>
    <property type="match status" value="1"/>
</dbReference>
<evidence type="ECO:0000313" key="6">
    <source>
        <dbReference type="EMBL" id="QVL29814.1"/>
    </source>
</evidence>
<dbReference type="GO" id="GO:0018169">
    <property type="term" value="F:ribosomal S6-glutamic acid ligase activity"/>
    <property type="evidence" value="ECO:0007669"/>
    <property type="project" value="TreeGrafter"/>
</dbReference>
<dbReference type="EMBL" id="CP074694">
    <property type="protein sequence ID" value="QVL29814.1"/>
    <property type="molecule type" value="Genomic_DNA"/>
</dbReference>
<feature type="domain" description="ATP-grasp" evidence="5">
    <location>
        <begin position="107"/>
        <end position="288"/>
    </location>
</feature>
<accession>A0A8E6B223</accession>
<dbReference type="InterPro" id="IPR013651">
    <property type="entry name" value="ATP-grasp_RimK-type"/>
</dbReference>
<keyword evidence="1" id="KW-0479">Metal-binding</keyword>
<evidence type="ECO:0000256" key="2">
    <source>
        <dbReference type="ARBA" id="ARBA00022741"/>
    </source>
</evidence>
<reference evidence="6" key="1">
    <citation type="submission" date="2021-05" db="EMBL/GenBank/DDBJ databases">
        <title>Complete genome sequence of the cellulolytic planctomycete Telmatocola sphagniphila SP2T and characterization of the first cellulase from planctomycetes.</title>
        <authorList>
            <person name="Rakitin A.L."/>
            <person name="Beletsky A.V."/>
            <person name="Naumoff D.G."/>
            <person name="Kulichevskaya I.S."/>
            <person name="Mardanov A.V."/>
            <person name="Ravin N.V."/>
            <person name="Dedysh S.N."/>
        </authorList>
    </citation>
    <scope>NUCLEOTIDE SEQUENCE</scope>
    <source>
        <strain evidence="6">SP2T</strain>
    </source>
</reference>
<evidence type="ECO:0000256" key="4">
    <source>
        <dbReference type="PROSITE-ProRule" id="PRU00409"/>
    </source>
</evidence>
<keyword evidence="2 4" id="KW-0547">Nucleotide-binding</keyword>
<organism evidence="6 7">
    <name type="scientific">Telmatocola sphagniphila</name>
    <dbReference type="NCBI Taxonomy" id="1123043"/>
    <lineage>
        <taxon>Bacteria</taxon>
        <taxon>Pseudomonadati</taxon>
        <taxon>Planctomycetota</taxon>
        <taxon>Planctomycetia</taxon>
        <taxon>Gemmatales</taxon>
        <taxon>Gemmataceae</taxon>
    </lineage>
</organism>
<dbReference type="GO" id="GO:0046872">
    <property type="term" value="F:metal ion binding"/>
    <property type="evidence" value="ECO:0007669"/>
    <property type="project" value="UniProtKB-KW"/>
</dbReference>
<evidence type="ECO:0000259" key="5">
    <source>
        <dbReference type="PROSITE" id="PS50975"/>
    </source>
</evidence>
<dbReference type="GO" id="GO:0005524">
    <property type="term" value="F:ATP binding"/>
    <property type="evidence" value="ECO:0007669"/>
    <property type="project" value="UniProtKB-UniRule"/>
</dbReference>
<dbReference type="PANTHER" id="PTHR21621:SF0">
    <property type="entry name" value="BETA-CITRYLGLUTAMATE SYNTHASE B-RELATED"/>
    <property type="match status" value="1"/>
</dbReference>
<gene>
    <name evidence="6" type="ORF">KIH39_13120</name>
</gene>
<evidence type="ECO:0000256" key="3">
    <source>
        <dbReference type="ARBA" id="ARBA00022840"/>
    </source>
</evidence>
<dbReference type="InterPro" id="IPR011761">
    <property type="entry name" value="ATP-grasp"/>
</dbReference>
<dbReference type="Pfam" id="PF08443">
    <property type="entry name" value="RimK"/>
    <property type="match status" value="1"/>
</dbReference>
<evidence type="ECO:0000256" key="1">
    <source>
        <dbReference type="ARBA" id="ARBA00022723"/>
    </source>
</evidence>
<dbReference type="Proteomes" id="UP000676194">
    <property type="component" value="Chromosome"/>
</dbReference>
<dbReference type="KEGG" id="tsph:KIH39_13120"/>
<dbReference type="InterPro" id="IPR004666">
    <property type="entry name" value="Rp_bS6_RimK/Lys_biosynth_LsyX"/>
</dbReference>
<dbReference type="Gene3D" id="3.30.470.20">
    <property type="entry name" value="ATP-grasp fold, B domain"/>
    <property type="match status" value="1"/>
</dbReference>
<dbReference type="PROSITE" id="PS50975">
    <property type="entry name" value="ATP_GRASP"/>
    <property type="match status" value="1"/>
</dbReference>
<dbReference type="AlphaFoldDB" id="A0A8E6B223"/>
<name>A0A8E6B223_9BACT</name>
<keyword evidence="7" id="KW-1185">Reference proteome</keyword>
<protein>
    <submittedName>
        <fullName evidence="6">RimK family alpha-L-glutamate ligase</fullName>
    </submittedName>
</protein>
<dbReference type="PANTHER" id="PTHR21621">
    <property type="entry name" value="RIBOSOMAL PROTEIN S6 MODIFICATION PROTEIN"/>
    <property type="match status" value="1"/>
</dbReference>
<dbReference type="GO" id="GO:0005737">
    <property type="term" value="C:cytoplasm"/>
    <property type="evidence" value="ECO:0007669"/>
    <property type="project" value="TreeGrafter"/>
</dbReference>
<dbReference type="InterPro" id="IPR013815">
    <property type="entry name" value="ATP_grasp_subdomain_1"/>
</dbReference>
<dbReference type="GO" id="GO:0009432">
    <property type="term" value="P:SOS response"/>
    <property type="evidence" value="ECO:0007669"/>
    <property type="project" value="TreeGrafter"/>
</dbReference>
<proteinExistence type="predicted"/>
<evidence type="ECO:0000313" key="7">
    <source>
        <dbReference type="Proteomes" id="UP000676194"/>
    </source>
</evidence>
<keyword evidence="3 4" id="KW-0067">ATP-binding</keyword>